<evidence type="ECO:0000313" key="2">
    <source>
        <dbReference type="Proteomes" id="UP001501747"/>
    </source>
</evidence>
<dbReference type="EMBL" id="BAABAL010000005">
    <property type="protein sequence ID" value="GAA3992734.1"/>
    <property type="molecule type" value="Genomic_DNA"/>
</dbReference>
<gene>
    <name evidence="1" type="ORF">GCM10022247_09880</name>
</gene>
<protein>
    <recommendedName>
        <fullName evidence="3">Tetratricopeptide repeat protein</fullName>
    </recommendedName>
</protein>
<comment type="caution">
    <text evidence="1">The sequence shown here is derived from an EMBL/GenBank/DDBJ whole genome shotgun (WGS) entry which is preliminary data.</text>
</comment>
<dbReference type="Proteomes" id="UP001501747">
    <property type="component" value="Unassembled WGS sequence"/>
</dbReference>
<dbReference type="RefSeq" id="WP_344871318.1">
    <property type="nucleotide sequence ID" value="NZ_BAABAL010000005.1"/>
</dbReference>
<proteinExistence type="predicted"/>
<organism evidence="1 2">
    <name type="scientific">Allokutzneria multivorans</name>
    <dbReference type="NCBI Taxonomy" id="1142134"/>
    <lineage>
        <taxon>Bacteria</taxon>
        <taxon>Bacillati</taxon>
        <taxon>Actinomycetota</taxon>
        <taxon>Actinomycetes</taxon>
        <taxon>Pseudonocardiales</taxon>
        <taxon>Pseudonocardiaceae</taxon>
        <taxon>Allokutzneria</taxon>
    </lineage>
</organism>
<keyword evidence="2" id="KW-1185">Reference proteome</keyword>
<reference evidence="2" key="1">
    <citation type="journal article" date="2019" name="Int. J. Syst. Evol. Microbiol.">
        <title>The Global Catalogue of Microorganisms (GCM) 10K type strain sequencing project: providing services to taxonomists for standard genome sequencing and annotation.</title>
        <authorList>
            <consortium name="The Broad Institute Genomics Platform"/>
            <consortium name="The Broad Institute Genome Sequencing Center for Infectious Disease"/>
            <person name="Wu L."/>
            <person name="Ma J."/>
        </authorList>
    </citation>
    <scope>NUCLEOTIDE SEQUENCE [LARGE SCALE GENOMIC DNA]</scope>
    <source>
        <strain evidence="2">JCM 17342</strain>
    </source>
</reference>
<sequence length="101" mass="11539">MTNSETLAYHKQLLDYQVMGFDAAKNGDFETAIQIWTNILNDAPTREFFEQSREALMEIAWNLATVHYANGDADTSRTIFEQWGFPPSEFEKVLAGEGEEQ</sequence>
<name>A0ABP7R7D1_9PSEU</name>
<evidence type="ECO:0008006" key="3">
    <source>
        <dbReference type="Google" id="ProtNLM"/>
    </source>
</evidence>
<evidence type="ECO:0000313" key="1">
    <source>
        <dbReference type="EMBL" id="GAA3992734.1"/>
    </source>
</evidence>
<accession>A0ABP7R7D1</accession>